<feature type="transmembrane region" description="Helical" evidence="6">
    <location>
        <begin position="155"/>
        <end position="176"/>
    </location>
</feature>
<gene>
    <name evidence="8" type="ORF">L0M99_06760</name>
</gene>
<evidence type="ECO:0000256" key="1">
    <source>
        <dbReference type="ARBA" id="ARBA00004141"/>
    </source>
</evidence>
<evidence type="ECO:0000313" key="8">
    <source>
        <dbReference type="EMBL" id="MCG4618192.1"/>
    </source>
</evidence>
<feature type="transmembrane region" description="Helical" evidence="6">
    <location>
        <begin position="197"/>
        <end position="216"/>
    </location>
</feature>
<comment type="subcellular location">
    <subcellularLocation>
        <location evidence="1">Membrane</location>
        <topology evidence="1">Multi-pass membrane protein</topology>
    </subcellularLocation>
</comment>
<comment type="caution">
    <text evidence="8">The sequence shown here is derived from an EMBL/GenBank/DDBJ whole genome shotgun (WGS) entry which is preliminary data.</text>
</comment>
<dbReference type="PANTHER" id="PTHR31272">
    <property type="entry name" value="CYTOCHROME C-TYPE BIOGENESIS PROTEIN HI_1454-RELATED"/>
    <property type="match status" value="1"/>
</dbReference>
<feature type="transmembrane region" description="Helical" evidence="6">
    <location>
        <begin position="74"/>
        <end position="94"/>
    </location>
</feature>
<dbReference type="InterPro" id="IPR003834">
    <property type="entry name" value="Cyt_c_assmbl_TM_dom"/>
</dbReference>
<dbReference type="Pfam" id="PF02683">
    <property type="entry name" value="DsbD_TM"/>
    <property type="match status" value="1"/>
</dbReference>
<dbReference type="Proteomes" id="UP001200537">
    <property type="component" value="Unassembled WGS sequence"/>
</dbReference>
<dbReference type="EMBL" id="JAKNHJ010000012">
    <property type="protein sequence ID" value="MCG4618192.1"/>
    <property type="molecule type" value="Genomic_DNA"/>
</dbReference>
<evidence type="ECO:0000256" key="2">
    <source>
        <dbReference type="ARBA" id="ARBA00006143"/>
    </source>
</evidence>
<dbReference type="PANTHER" id="PTHR31272:SF4">
    <property type="entry name" value="CYTOCHROME C-TYPE BIOGENESIS PROTEIN HI_1454-RELATED"/>
    <property type="match status" value="1"/>
</dbReference>
<evidence type="ECO:0000256" key="4">
    <source>
        <dbReference type="ARBA" id="ARBA00022989"/>
    </source>
</evidence>
<feature type="transmembrane region" description="Helical" evidence="6">
    <location>
        <begin position="6"/>
        <end position="31"/>
    </location>
</feature>
<feature type="transmembrane region" description="Helical" evidence="6">
    <location>
        <begin position="43"/>
        <end position="68"/>
    </location>
</feature>
<evidence type="ECO:0000256" key="3">
    <source>
        <dbReference type="ARBA" id="ARBA00022692"/>
    </source>
</evidence>
<proteinExistence type="inferred from homology"/>
<feature type="domain" description="Cytochrome C biogenesis protein transmembrane" evidence="7">
    <location>
        <begin position="8"/>
        <end position="179"/>
    </location>
</feature>
<organism evidence="8 9">
    <name type="scientific">Varibaculum cambriense</name>
    <dbReference type="NCBI Taxonomy" id="184870"/>
    <lineage>
        <taxon>Bacteria</taxon>
        <taxon>Bacillati</taxon>
        <taxon>Actinomycetota</taxon>
        <taxon>Actinomycetes</taxon>
        <taxon>Actinomycetales</taxon>
        <taxon>Actinomycetaceae</taxon>
        <taxon>Varibaculum</taxon>
    </lineage>
</organism>
<dbReference type="GO" id="GO:0017004">
    <property type="term" value="P:cytochrome complex assembly"/>
    <property type="evidence" value="ECO:0007669"/>
    <property type="project" value="InterPro"/>
</dbReference>
<name>A0AAJ1BCA4_9ACTO</name>
<feature type="transmembrane region" description="Helical" evidence="6">
    <location>
        <begin position="114"/>
        <end position="135"/>
    </location>
</feature>
<evidence type="ECO:0000256" key="5">
    <source>
        <dbReference type="ARBA" id="ARBA00023136"/>
    </source>
</evidence>
<sequence length="286" mass="30292">MSINFTIAYLGGLVTFLAPCGAFLLPAFFACAFEDRSRLLQRILVFLGGLIIALVPLGFAAGGLGGWLLSNSHLLTLIVGVIITLLGIAQVLALPLPKLPLPRALGGRTRPSVIGIFLFGISYGLAGSGCTGPILGAVLSAATLTGSSLRGGALMFWYALGMFTPVALLSLIWGSLTARQQRLFHPRPLKFLGRQTTWGSLISGLVFTLVGVLLVITGGTNVSSVLTPDQQVSLETRITQLAGTLPDFLLPLLVVLLVLFLCTLVWYLRSQKPESSENTDSKSSVQ</sequence>
<keyword evidence="3 6" id="KW-0812">Transmembrane</keyword>
<dbReference type="GO" id="GO:0016020">
    <property type="term" value="C:membrane"/>
    <property type="evidence" value="ECO:0007669"/>
    <property type="project" value="UniProtKB-SubCell"/>
</dbReference>
<feature type="transmembrane region" description="Helical" evidence="6">
    <location>
        <begin position="248"/>
        <end position="268"/>
    </location>
</feature>
<accession>A0AAJ1BCA4</accession>
<dbReference type="RefSeq" id="WP_024059615.1">
    <property type="nucleotide sequence ID" value="NZ_JAGZVZ010000007.1"/>
</dbReference>
<dbReference type="AlphaFoldDB" id="A0AAJ1BCA4"/>
<reference evidence="8" key="1">
    <citation type="submission" date="2022-01" db="EMBL/GenBank/DDBJ databases">
        <title>Collection of gut derived symbiotic bacterial strains cultured from healthy donors.</title>
        <authorList>
            <person name="Lin H."/>
            <person name="Kohout C."/>
            <person name="Waligurski E."/>
            <person name="Pamer E.G."/>
        </authorList>
    </citation>
    <scope>NUCLEOTIDE SEQUENCE</scope>
    <source>
        <strain evidence="8">DFI.7.46</strain>
    </source>
</reference>
<keyword evidence="5 6" id="KW-0472">Membrane</keyword>
<evidence type="ECO:0000313" key="9">
    <source>
        <dbReference type="Proteomes" id="UP001200537"/>
    </source>
</evidence>
<protein>
    <submittedName>
        <fullName evidence="8">Cytochrome c biogenesis CcdA family protein</fullName>
    </submittedName>
</protein>
<evidence type="ECO:0000259" key="7">
    <source>
        <dbReference type="Pfam" id="PF02683"/>
    </source>
</evidence>
<keyword evidence="4 6" id="KW-1133">Transmembrane helix</keyword>
<dbReference type="InterPro" id="IPR051790">
    <property type="entry name" value="Cytochrome_c-biogenesis_DsbD"/>
</dbReference>
<comment type="similarity">
    <text evidence="2">Belongs to the DsbD family.</text>
</comment>
<evidence type="ECO:0000256" key="6">
    <source>
        <dbReference type="SAM" id="Phobius"/>
    </source>
</evidence>